<sequence length="432" mass="50576">MELSSTINTTWKLCTFVSILMCLIILLFLNQTDQNLCFSIARNTTTQGLVLLRPMRRASATNTIIEPLNHTKPSSNIEKLSITLNGTEKSCNIFEGRWVYRPEEVPGYDTNTCPFLEEKMSCQKNGRPDFEYEKWRWEATHCGIPLLDGIDMLERLRNKRVIIVGDSLNRNMWESLACLLYTSIPSSRALVQAQSSSYKVFKALDYNCVIEFYWSPFLVELDESREKGKKVLVLDKVSANSKQWKGADVMVFNSGHWWIHLGKFKAWDLLQYKRNLTEEMPIELAYERGMKTWAKWVEKNINPRKTIVFYRSISPEHKREHWCYNVTQPIKDESYKSLFPKSLINIIEKIIKKMKNKLQVKYLNITKLSSYRRDAHPSVYRSVKLKNYTSKYVDIESYADCSHWCLPGVPDTWNMLLYASLFFHSSMNMSSF</sequence>
<evidence type="ECO:0000259" key="8">
    <source>
        <dbReference type="Pfam" id="PF13839"/>
    </source>
</evidence>
<name>A0AAW1IKL1_SAPOF</name>
<keyword evidence="6 7" id="KW-0472">Membrane</keyword>
<dbReference type="Pfam" id="PF14416">
    <property type="entry name" value="PMR5N"/>
    <property type="match status" value="1"/>
</dbReference>
<evidence type="ECO:0000256" key="6">
    <source>
        <dbReference type="ARBA" id="ARBA00023136"/>
    </source>
</evidence>
<accession>A0AAW1IKL1</accession>
<keyword evidence="4" id="KW-0735">Signal-anchor</keyword>
<feature type="domain" description="Trichome birefringence-like C-terminal" evidence="8">
    <location>
        <begin position="144"/>
        <end position="419"/>
    </location>
</feature>
<dbReference type="GO" id="GO:0005794">
    <property type="term" value="C:Golgi apparatus"/>
    <property type="evidence" value="ECO:0007669"/>
    <property type="project" value="TreeGrafter"/>
</dbReference>
<evidence type="ECO:0000256" key="5">
    <source>
        <dbReference type="ARBA" id="ARBA00022989"/>
    </source>
</evidence>
<dbReference type="PANTHER" id="PTHR32285">
    <property type="entry name" value="PROTEIN TRICHOME BIREFRINGENCE-LIKE 9-RELATED"/>
    <property type="match status" value="1"/>
</dbReference>
<keyword evidence="3 7" id="KW-0812">Transmembrane</keyword>
<keyword evidence="11" id="KW-1185">Reference proteome</keyword>
<dbReference type="AlphaFoldDB" id="A0AAW1IKL1"/>
<evidence type="ECO:0008006" key="12">
    <source>
        <dbReference type="Google" id="ProtNLM"/>
    </source>
</evidence>
<dbReference type="PANTHER" id="PTHR32285:SF38">
    <property type="entry name" value="OS01G0614300 PROTEIN"/>
    <property type="match status" value="1"/>
</dbReference>
<evidence type="ECO:0000256" key="7">
    <source>
        <dbReference type="SAM" id="Phobius"/>
    </source>
</evidence>
<dbReference type="Pfam" id="PF13839">
    <property type="entry name" value="PC-Esterase"/>
    <property type="match status" value="1"/>
</dbReference>
<organism evidence="10 11">
    <name type="scientific">Saponaria officinalis</name>
    <name type="common">Common soapwort</name>
    <name type="synonym">Lychnis saponaria</name>
    <dbReference type="NCBI Taxonomy" id="3572"/>
    <lineage>
        <taxon>Eukaryota</taxon>
        <taxon>Viridiplantae</taxon>
        <taxon>Streptophyta</taxon>
        <taxon>Embryophyta</taxon>
        <taxon>Tracheophyta</taxon>
        <taxon>Spermatophyta</taxon>
        <taxon>Magnoliopsida</taxon>
        <taxon>eudicotyledons</taxon>
        <taxon>Gunneridae</taxon>
        <taxon>Pentapetalae</taxon>
        <taxon>Caryophyllales</taxon>
        <taxon>Caryophyllaceae</taxon>
        <taxon>Caryophylleae</taxon>
        <taxon>Saponaria</taxon>
    </lineage>
</organism>
<evidence type="ECO:0000256" key="4">
    <source>
        <dbReference type="ARBA" id="ARBA00022968"/>
    </source>
</evidence>
<protein>
    <recommendedName>
        <fullName evidence="12">Trichome birefringence-like N-terminal domain-containing protein</fullName>
    </recommendedName>
</protein>
<reference evidence="10" key="1">
    <citation type="submission" date="2024-03" db="EMBL/GenBank/DDBJ databases">
        <title>WGS assembly of Saponaria officinalis var. Norfolk2.</title>
        <authorList>
            <person name="Jenkins J."/>
            <person name="Shu S."/>
            <person name="Grimwood J."/>
            <person name="Barry K."/>
            <person name="Goodstein D."/>
            <person name="Schmutz J."/>
            <person name="Leebens-Mack J."/>
            <person name="Osbourn A."/>
        </authorList>
    </citation>
    <scope>NUCLEOTIDE SEQUENCE [LARGE SCALE GENOMIC DNA]</scope>
    <source>
        <strain evidence="10">JIC</strain>
    </source>
</reference>
<keyword evidence="5 7" id="KW-1133">Transmembrane helix</keyword>
<comment type="subcellular location">
    <subcellularLocation>
        <location evidence="1">Membrane</location>
        <topology evidence="1">Single-pass membrane protein</topology>
    </subcellularLocation>
</comment>
<proteinExistence type="inferred from homology"/>
<evidence type="ECO:0000256" key="1">
    <source>
        <dbReference type="ARBA" id="ARBA00004167"/>
    </source>
</evidence>
<comment type="caution">
    <text evidence="10">The sequence shown here is derived from an EMBL/GenBank/DDBJ whole genome shotgun (WGS) entry which is preliminary data.</text>
</comment>
<gene>
    <name evidence="10" type="ORF">RND81_09G089100</name>
</gene>
<feature type="domain" description="Trichome birefringence-like N-terminal" evidence="9">
    <location>
        <begin position="89"/>
        <end position="142"/>
    </location>
</feature>
<evidence type="ECO:0000259" key="9">
    <source>
        <dbReference type="Pfam" id="PF14416"/>
    </source>
</evidence>
<dbReference type="InterPro" id="IPR026057">
    <property type="entry name" value="TBL_C"/>
</dbReference>
<dbReference type="GO" id="GO:0016413">
    <property type="term" value="F:O-acetyltransferase activity"/>
    <property type="evidence" value="ECO:0007669"/>
    <property type="project" value="InterPro"/>
</dbReference>
<dbReference type="InterPro" id="IPR025846">
    <property type="entry name" value="TBL_N"/>
</dbReference>
<evidence type="ECO:0000256" key="2">
    <source>
        <dbReference type="ARBA" id="ARBA00007727"/>
    </source>
</evidence>
<feature type="transmembrane region" description="Helical" evidence="7">
    <location>
        <begin position="12"/>
        <end position="29"/>
    </location>
</feature>
<comment type="similarity">
    <text evidence="2">Belongs to the PC-esterase family. TBL subfamily.</text>
</comment>
<dbReference type="GO" id="GO:0016020">
    <property type="term" value="C:membrane"/>
    <property type="evidence" value="ECO:0007669"/>
    <property type="project" value="UniProtKB-SubCell"/>
</dbReference>
<evidence type="ECO:0000313" key="10">
    <source>
        <dbReference type="EMBL" id="KAK9689896.1"/>
    </source>
</evidence>
<dbReference type="EMBL" id="JBDFQZ010000009">
    <property type="protein sequence ID" value="KAK9689896.1"/>
    <property type="molecule type" value="Genomic_DNA"/>
</dbReference>
<evidence type="ECO:0000313" key="11">
    <source>
        <dbReference type="Proteomes" id="UP001443914"/>
    </source>
</evidence>
<dbReference type="Proteomes" id="UP001443914">
    <property type="component" value="Unassembled WGS sequence"/>
</dbReference>
<dbReference type="InterPro" id="IPR029962">
    <property type="entry name" value="TBL"/>
</dbReference>
<evidence type="ECO:0000256" key="3">
    <source>
        <dbReference type="ARBA" id="ARBA00022692"/>
    </source>
</evidence>